<sequence length="625" mass="70241">MDLDMRLFLTRTDKSRTSNVPLRFLHTMSPSVPLWMSCCVLVPTPWLFFTLTPFGPSFVGQCRLFPDQPTLKFRRVFESRAGALKRTNGANVVSNIGGVLQENERTMRMPTKRKWNGCDSDEKASEGKCIGRGADQNGRECPMAYPTSAFENDAQRKALRSKGERATSNRKNGEEGTGIGVGDFFPEVWLFNNFNIGMDGLKELRLNSTLHSVTDWHFLATFWSAGRPPVFFIRRTNLFMDVEVPLHVNMNESANVHIAVSAANLTQNRPLSVCFHGLSPKVCGDVGREGTFDETDFTRVVLTPENPVQLKNFFVRFLRRGIPNLSFEFRSEDVLKAHDWNYRDSETEVFDRIVKQIQVKRSVNVEEHFRQIVVYRRKRAEEGEETDEAEQGQRHGQGARGGGGGVDLGANTRPIGPTNHNHCCSLAFMLQPFLPDHTDQQWDTVAAEPVQTKVLINAGGRKVYNLGVEFSKFVPSFPPALSTELLSVASPLDPPGSAPLQRVGNRSPLNIFEARGQCEIRERWKKKTDKSGADKCRPTITAPPEVQSAQPAQGTCVAHLRTEIIEEDDDGGGWTTEREGEGEEKPMTESIEWMERRVQLLGNLLAKLLLTFSGCEFRLRECAFD</sequence>
<evidence type="ECO:0000313" key="3">
    <source>
        <dbReference type="Proteomes" id="UP001620626"/>
    </source>
</evidence>
<feature type="region of interest" description="Disordered" evidence="1">
    <location>
        <begin position="152"/>
        <end position="177"/>
    </location>
</feature>
<evidence type="ECO:0000313" key="2">
    <source>
        <dbReference type="EMBL" id="KAL3096161.1"/>
    </source>
</evidence>
<feature type="region of interest" description="Disordered" evidence="1">
    <location>
        <begin position="568"/>
        <end position="587"/>
    </location>
</feature>
<evidence type="ECO:0000256" key="1">
    <source>
        <dbReference type="SAM" id="MobiDB-lite"/>
    </source>
</evidence>
<protein>
    <submittedName>
        <fullName evidence="2">Uncharacterized protein</fullName>
    </submittedName>
</protein>
<gene>
    <name evidence="2" type="ORF">niasHT_029197</name>
</gene>
<name>A0ABD2JZW0_9BILA</name>
<feature type="compositionally biased region" description="Gly residues" evidence="1">
    <location>
        <begin position="398"/>
        <end position="407"/>
    </location>
</feature>
<feature type="compositionally biased region" description="Basic and acidic residues" evidence="1">
    <location>
        <begin position="153"/>
        <end position="174"/>
    </location>
</feature>
<feature type="region of interest" description="Disordered" evidence="1">
    <location>
        <begin position="529"/>
        <end position="552"/>
    </location>
</feature>
<dbReference type="Proteomes" id="UP001620626">
    <property type="component" value="Unassembled WGS sequence"/>
</dbReference>
<reference evidence="2 3" key="1">
    <citation type="submission" date="2024-10" db="EMBL/GenBank/DDBJ databases">
        <authorList>
            <person name="Kim D."/>
        </authorList>
    </citation>
    <scope>NUCLEOTIDE SEQUENCE [LARGE SCALE GENOMIC DNA]</scope>
    <source>
        <strain evidence="2">BH-2024</strain>
    </source>
</reference>
<proteinExistence type="predicted"/>
<dbReference type="AlphaFoldDB" id="A0ABD2JZW0"/>
<dbReference type="EMBL" id="JBICBT010000869">
    <property type="protein sequence ID" value="KAL3096161.1"/>
    <property type="molecule type" value="Genomic_DNA"/>
</dbReference>
<accession>A0ABD2JZW0</accession>
<keyword evidence="3" id="KW-1185">Reference proteome</keyword>
<organism evidence="2 3">
    <name type="scientific">Heterodera trifolii</name>
    <dbReference type="NCBI Taxonomy" id="157864"/>
    <lineage>
        <taxon>Eukaryota</taxon>
        <taxon>Metazoa</taxon>
        <taxon>Ecdysozoa</taxon>
        <taxon>Nematoda</taxon>
        <taxon>Chromadorea</taxon>
        <taxon>Rhabditida</taxon>
        <taxon>Tylenchina</taxon>
        <taxon>Tylenchomorpha</taxon>
        <taxon>Tylenchoidea</taxon>
        <taxon>Heteroderidae</taxon>
        <taxon>Heteroderinae</taxon>
        <taxon>Heterodera</taxon>
    </lineage>
</organism>
<feature type="compositionally biased region" description="Basic and acidic residues" evidence="1">
    <location>
        <begin position="576"/>
        <end position="587"/>
    </location>
</feature>
<feature type="region of interest" description="Disordered" evidence="1">
    <location>
        <begin position="380"/>
        <end position="413"/>
    </location>
</feature>
<comment type="caution">
    <text evidence="2">The sequence shown here is derived from an EMBL/GenBank/DDBJ whole genome shotgun (WGS) entry which is preliminary data.</text>
</comment>